<dbReference type="PROSITE" id="PS51257">
    <property type="entry name" value="PROKAR_LIPOPROTEIN"/>
    <property type="match status" value="1"/>
</dbReference>
<dbReference type="AlphaFoldDB" id="A0A160MED9"/>
<evidence type="ECO:0008006" key="3">
    <source>
        <dbReference type="Google" id="ProtNLM"/>
    </source>
</evidence>
<accession>A0A160MED9</accession>
<dbReference type="KEGG" id="bon:A361_20545"/>
<protein>
    <recommendedName>
        <fullName evidence="3">Lipoprotein</fullName>
    </recommendedName>
</protein>
<organism evidence="1 2">
    <name type="scientific">Cytobacillus oceanisediminis 2691</name>
    <dbReference type="NCBI Taxonomy" id="1196031"/>
    <lineage>
        <taxon>Bacteria</taxon>
        <taxon>Bacillati</taxon>
        <taxon>Bacillota</taxon>
        <taxon>Bacilli</taxon>
        <taxon>Bacillales</taxon>
        <taxon>Bacillaceae</taxon>
        <taxon>Cytobacillus</taxon>
    </lineage>
</organism>
<gene>
    <name evidence="1" type="ORF">A361_20545</name>
</gene>
<evidence type="ECO:0000313" key="2">
    <source>
        <dbReference type="Proteomes" id="UP000077856"/>
    </source>
</evidence>
<evidence type="ECO:0000313" key="1">
    <source>
        <dbReference type="EMBL" id="AND41450.1"/>
    </source>
</evidence>
<dbReference type="eggNOG" id="ENOG50344I2">
    <property type="taxonomic scope" value="Bacteria"/>
</dbReference>
<name>A0A160MED9_9BACI</name>
<dbReference type="Proteomes" id="UP000077856">
    <property type="component" value="Chromosome"/>
</dbReference>
<proteinExistence type="predicted"/>
<sequence length="192" mass="21181">MKRLIMLVCLIMLFLFSTLLIACSSKSNLELLKSKVDIVNDKSKVGAIGITEGKKKGQELVPTALYYEFEIKNNGNKKIGGIGDKGLQVKIEPHDKLVSISKETVGFNIFKPSSYIDTGVGYGTSFDGEILPNKNGKYILTFDLGVSEENPQVPLRVPSKDKLNKLKENALDASLIITLNGKELTRFNLKTE</sequence>
<dbReference type="EMBL" id="CP015506">
    <property type="protein sequence ID" value="AND41450.1"/>
    <property type="molecule type" value="Genomic_DNA"/>
</dbReference>
<dbReference type="RefSeq" id="WP_019380141.1">
    <property type="nucleotide sequence ID" value="NZ_CP015506.1"/>
</dbReference>
<reference evidence="1 2" key="1">
    <citation type="submission" date="2016-04" db="EMBL/GenBank/DDBJ databases">
        <title>Complete genome sequence of Bacillus oceanisediminis strain 2691.</title>
        <authorList>
            <person name="Jeong H."/>
            <person name="Kim H.J."/>
            <person name="Lee D.-W."/>
        </authorList>
    </citation>
    <scope>NUCLEOTIDE SEQUENCE [LARGE SCALE GENOMIC DNA]</scope>
    <source>
        <strain evidence="1 2">2691</strain>
    </source>
</reference>